<dbReference type="AlphaFoldDB" id="A0A3R7WNY8"/>
<dbReference type="VEuPathDB" id="FungiDB:H257_19334"/>
<protein>
    <recommendedName>
        <fullName evidence="4">Acyltransferase 3 domain-containing protein</fullName>
    </recommendedName>
</protein>
<dbReference type="InterPro" id="IPR050879">
    <property type="entry name" value="Acyltransferase_3"/>
</dbReference>
<keyword evidence="1" id="KW-0472">Membrane</keyword>
<gene>
    <name evidence="2" type="ORF">B5M09_012726</name>
</gene>
<dbReference type="EMBL" id="MZMZ02001952">
    <property type="protein sequence ID" value="RQM27847.1"/>
    <property type="molecule type" value="Genomic_DNA"/>
</dbReference>
<dbReference type="GO" id="GO:0016020">
    <property type="term" value="C:membrane"/>
    <property type="evidence" value="ECO:0007669"/>
    <property type="project" value="TreeGrafter"/>
</dbReference>
<keyword evidence="3" id="KW-1185">Reference proteome</keyword>
<feature type="transmembrane region" description="Helical" evidence="1">
    <location>
        <begin position="60"/>
        <end position="80"/>
    </location>
</feature>
<feature type="transmembrane region" description="Helical" evidence="1">
    <location>
        <begin position="26"/>
        <end position="44"/>
    </location>
</feature>
<dbReference type="PANTHER" id="PTHR23028">
    <property type="entry name" value="ACETYLTRANSFERASE"/>
    <property type="match status" value="1"/>
</dbReference>
<accession>A0A3R7WNY8</accession>
<organism evidence="2 3">
    <name type="scientific">Aphanomyces astaci</name>
    <name type="common">Crayfish plague agent</name>
    <dbReference type="NCBI Taxonomy" id="112090"/>
    <lineage>
        <taxon>Eukaryota</taxon>
        <taxon>Sar</taxon>
        <taxon>Stramenopiles</taxon>
        <taxon>Oomycota</taxon>
        <taxon>Saprolegniomycetes</taxon>
        <taxon>Saprolegniales</taxon>
        <taxon>Verrucalvaceae</taxon>
        <taxon>Aphanomyces</taxon>
    </lineage>
</organism>
<keyword evidence="1" id="KW-1133">Transmembrane helix</keyword>
<proteinExistence type="predicted"/>
<name>A0A3R7WNY8_APHAT</name>
<sequence length="388" mass="44416">LRTLAVVSVVLFHAYRHSIEGGFTGVDVFFFFSGYLISVILFKVDARNSFTYDYFHSHRIFPALLLVLTFTLVMGCVWLLDKAVQSFTLVAGTLFRANIQLLTVQQGYFDASVKANPLHPWSLGVEEQVYIFSPLFVSVINQLSFCKVLAPILLENLEQQRYAKRSRYSTVLADEPDEPDGLDSNSPIYDSFLASQGAEGIVTMTNFSPSEFNSPLPSKRRMTVLPAMCTQAYLSTVHAMTSSSLQARPRDDKQSRRMMAYREQKKKEMSGLEGTIRQLEHIPSVLHKSVPTRLARSLLLLLWHEVARSLADLRMLSKSQNQALKAQLVEHEALVREMYHWTATYHIKPSLDHNRTSWRHASLLNEPATRKLGKEWITEHMFQLYLRR</sequence>
<dbReference type="PANTHER" id="PTHR23028:SF53">
    <property type="entry name" value="ACYL_TRANSF_3 DOMAIN-CONTAINING PROTEIN"/>
    <property type="match status" value="1"/>
</dbReference>
<evidence type="ECO:0000256" key="1">
    <source>
        <dbReference type="SAM" id="Phobius"/>
    </source>
</evidence>
<comment type="caution">
    <text evidence="2">The sequence shown here is derived from an EMBL/GenBank/DDBJ whole genome shotgun (WGS) entry which is preliminary data.</text>
</comment>
<evidence type="ECO:0000313" key="3">
    <source>
        <dbReference type="Proteomes" id="UP000284702"/>
    </source>
</evidence>
<dbReference type="Proteomes" id="UP000284702">
    <property type="component" value="Unassembled WGS sequence"/>
</dbReference>
<keyword evidence="1" id="KW-0812">Transmembrane</keyword>
<reference evidence="2" key="1">
    <citation type="submission" date="2018-07" db="EMBL/GenBank/DDBJ databases">
        <title>Annotation of Aphanomyces astaci genome assembly.</title>
        <authorList>
            <person name="Studholme D.J."/>
        </authorList>
    </citation>
    <scope>NUCLEOTIDE SEQUENCE [LARGE SCALE GENOMIC DNA]</scope>
    <source>
        <strain evidence="2">Pc</strain>
    </source>
</reference>
<feature type="non-terminal residue" evidence="2">
    <location>
        <position position="1"/>
    </location>
</feature>
<evidence type="ECO:0008006" key="4">
    <source>
        <dbReference type="Google" id="ProtNLM"/>
    </source>
</evidence>
<dbReference type="GO" id="GO:0000271">
    <property type="term" value="P:polysaccharide biosynthetic process"/>
    <property type="evidence" value="ECO:0007669"/>
    <property type="project" value="TreeGrafter"/>
</dbReference>
<evidence type="ECO:0000313" key="2">
    <source>
        <dbReference type="EMBL" id="RQM27847.1"/>
    </source>
</evidence>